<dbReference type="Proteomes" id="UP000298246">
    <property type="component" value="Unassembled WGS sequence"/>
</dbReference>
<dbReference type="AlphaFoldDB" id="A0A4Y8PQ14"/>
<proteinExistence type="predicted"/>
<reference evidence="1 2" key="1">
    <citation type="submission" date="2017-03" db="EMBL/GenBank/DDBJ databases">
        <title>Isolation of Levoglucosan Utilizing Bacteria.</title>
        <authorList>
            <person name="Arya A.S."/>
        </authorList>
    </citation>
    <scope>NUCLEOTIDE SEQUENCE [LARGE SCALE GENOMIC DNA]</scope>
    <source>
        <strain evidence="1 2">MEC069</strain>
    </source>
</reference>
<keyword evidence="2" id="KW-1185">Reference proteome</keyword>
<protein>
    <submittedName>
        <fullName evidence="1">Uncharacterized protein</fullName>
    </submittedName>
</protein>
<evidence type="ECO:0000313" key="1">
    <source>
        <dbReference type="EMBL" id="TFE82737.1"/>
    </source>
</evidence>
<dbReference type="RefSeq" id="WP_134757748.1">
    <property type="nucleotide sequence ID" value="NZ_MYFO02000015.1"/>
</dbReference>
<dbReference type="EMBL" id="MYFO01000070">
    <property type="protein sequence ID" value="TFE82737.1"/>
    <property type="molecule type" value="Genomic_DNA"/>
</dbReference>
<name>A0A4Y8PQ14_9BACL</name>
<evidence type="ECO:0000313" key="2">
    <source>
        <dbReference type="Proteomes" id="UP000298246"/>
    </source>
</evidence>
<accession>A0A4Y8PQ14</accession>
<dbReference type="OrthoDB" id="3848264at2"/>
<comment type="caution">
    <text evidence="1">The sequence shown here is derived from an EMBL/GenBank/DDBJ whole genome shotgun (WGS) entry which is preliminary data.</text>
</comment>
<organism evidence="1 2">
    <name type="scientific">Paenibacillus athensensis</name>
    <dbReference type="NCBI Taxonomy" id="1967502"/>
    <lineage>
        <taxon>Bacteria</taxon>
        <taxon>Bacillati</taxon>
        <taxon>Bacillota</taxon>
        <taxon>Bacilli</taxon>
        <taxon>Bacillales</taxon>
        <taxon>Paenibacillaceae</taxon>
        <taxon>Paenibacillus</taxon>
    </lineage>
</organism>
<gene>
    <name evidence="1" type="ORF">B5M42_24560</name>
</gene>
<sequence length="75" mass="8633">MQHIKMAIIDKEVYVFFDPLYRDSVPLAVETIQNSLSDDEVRKIFETLFLVNVTDVETTLYSLEGDIVSLPLQLI</sequence>